<dbReference type="OrthoDB" id="1929243at2759"/>
<gene>
    <name evidence="1" type="ORF">GOP47_0003487</name>
</gene>
<proteinExistence type="predicted"/>
<dbReference type="PANTHER" id="PTHR33266">
    <property type="entry name" value="CHROMOSOME 15, WHOLE GENOME SHOTGUN SEQUENCE"/>
    <property type="match status" value="1"/>
</dbReference>
<dbReference type="AlphaFoldDB" id="A0A9D4VCC1"/>
<protein>
    <submittedName>
        <fullName evidence="1">Uncharacterized protein</fullName>
    </submittedName>
</protein>
<organism evidence="1 2">
    <name type="scientific">Adiantum capillus-veneris</name>
    <name type="common">Maidenhair fern</name>
    <dbReference type="NCBI Taxonomy" id="13818"/>
    <lineage>
        <taxon>Eukaryota</taxon>
        <taxon>Viridiplantae</taxon>
        <taxon>Streptophyta</taxon>
        <taxon>Embryophyta</taxon>
        <taxon>Tracheophyta</taxon>
        <taxon>Polypodiopsida</taxon>
        <taxon>Polypodiidae</taxon>
        <taxon>Polypodiales</taxon>
        <taxon>Pteridineae</taxon>
        <taxon>Pteridaceae</taxon>
        <taxon>Vittarioideae</taxon>
        <taxon>Adiantum</taxon>
    </lineage>
</organism>
<dbReference type="EMBL" id="JABFUD020000002">
    <property type="protein sequence ID" value="KAI5083744.1"/>
    <property type="molecule type" value="Genomic_DNA"/>
</dbReference>
<name>A0A9D4VCC1_ADICA</name>
<sequence>MDAHDAEVSHYNSQRALADKGFRIPFRGTAHEELHNQLVKHRCTMKSETHYSPYCALVQSSGVGKTRALMELSKLGVYVCYCSLASHSSTAFPPRTGGLADKLANTFTEHGMVFYLKAWLSILAAHISTTSPEVWKQDQLPDEHGSHEGGLAKKILKEWMKSDLDDTYKGKNPDAWSIDTCSEVIKSVEKALQKKCTQCSPGEKEACIHTPCSVVFAFDEARGLQIKHPGSTSMTFSPFYQIRRALRMFFGHQTFSAIMLDTSAKVTKLLPSKHDEDSERAKSMGFKLAPPIYSLPNMSLFKETASHGVPDCFQPEHWLKQGRPMWSARLEMGDCPSSVRQFALQKLVRTVAGPFARGIDVNVRLGVMTESQAMALLSASAGLSICARSELAEAMAASHMHLILRVSEDRSMIYIGLPAEPILAEGAASALQNDVVQEGALKHLLAACMAGYVTPGPRGEFVAKFILVAATWDAGERWQLRQIPVEKYLEKLLVNGNADQTTFDALKAKCPEGGSVFFNSFVLVRKPPTTDTLHRAFVSGYALMYRAENNLPGTDMIIPVWTSNGMTCIVVSVMNLNRPGWLEDVSTKKIRSEFTNVRVEPGLFDITIVMSLREPVKDLGDGSAWRLWVSTEGHVATDMDPHINLSCYGIDRNFSYLTENVKKLLKEVLITVPDELAGATDIEKEWIKGLLPEEYI</sequence>
<evidence type="ECO:0000313" key="1">
    <source>
        <dbReference type="EMBL" id="KAI5083744.1"/>
    </source>
</evidence>
<dbReference type="Proteomes" id="UP000886520">
    <property type="component" value="Chromosome 3"/>
</dbReference>
<reference evidence="1" key="1">
    <citation type="submission" date="2021-01" db="EMBL/GenBank/DDBJ databases">
        <title>Adiantum capillus-veneris genome.</title>
        <authorList>
            <person name="Fang Y."/>
            <person name="Liao Q."/>
        </authorList>
    </citation>
    <scope>NUCLEOTIDE SEQUENCE</scope>
    <source>
        <strain evidence="1">H3</strain>
        <tissue evidence="1">Leaf</tissue>
    </source>
</reference>
<dbReference type="PANTHER" id="PTHR33266:SF1">
    <property type="entry name" value="F-BOX DOMAIN-CONTAINING PROTEIN"/>
    <property type="match status" value="1"/>
</dbReference>
<accession>A0A9D4VCC1</accession>
<keyword evidence="2" id="KW-1185">Reference proteome</keyword>
<comment type="caution">
    <text evidence="1">The sequence shown here is derived from an EMBL/GenBank/DDBJ whole genome shotgun (WGS) entry which is preliminary data.</text>
</comment>
<evidence type="ECO:0000313" key="2">
    <source>
        <dbReference type="Proteomes" id="UP000886520"/>
    </source>
</evidence>